<dbReference type="InterPro" id="IPR018687">
    <property type="entry name" value="DUF2177_membr"/>
</dbReference>
<accession>A0ABX7SHB6</accession>
<keyword evidence="1" id="KW-1133">Transmembrane helix</keyword>
<reference evidence="2 3" key="1">
    <citation type="submission" date="2020-09" db="EMBL/GenBank/DDBJ databases">
        <title>Brevundimonas sp. LVF1 isolated from an oligotrophic pond in Goettingen, Germany.</title>
        <authorList>
            <person name="Friedrich I."/>
            <person name="Klassen A."/>
            <person name="Neubauer H."/>
            <person name="Schneider D."/>
            <person name="Hertel R."/>
            <person name="Daniel R."/>
        </authorList>
    </citation>
    <scope>NUCLEOTIDE SEQUENCE [LARGE SCALE GENOMIC DNA]</scope>
    <source>
        <strain evidence="2 3">LVF1</strain>
    </source>
</reference>
<dbReference type="EMBL" id="CP062006">
    <property type="protein sequence ID" value="QTC86393.1"/>
    <property type="molecule type" value="Genomic_DNA"/>
</dbReference>
<feature type="transmembrane region" description="Helical" evidence="1">
    <location>
        <begin position="110"/>
        <end position="132"/>
    </location>
</feature>
<dbReference type="Pfam" id="PF09945">
    <property type="entry name" value="DUF2177"/>
    <property type="match status" value="1"/>
</dbReference>
<protein>
    <submittedName>
        <fullName evidence="2">DUF2177 family protein</fullName>
    </submittedName>
</protein>
<dbReference type="Proteomes" id="UP000663942">
    <property type="component" value="Chromosome"/>
</dbReference>
<gene>
    <name evidence="2" type="ORF">IFE19_09430</name>
</gene>
<evidence type="ECO:0000313" key="3">
    <source>
        <dbReference type="Proteomes" id="UP000663942"/>
    </source>
</evidence>
<evidence type="ECO:0000313" key="2">
    <source>
        <dbReference type="EMBL" id="QTC86393.1"/>
    </source>
</evidence>
<keyword evidence="3" id="KW-1185">Reference proteome</keyword>
<evidence type="ECO:0000256" key="1">
    <source>
        <dbReference type="SAM" id="Phobius"/>
    </source>
</evidence>
<keyword evidence="1" id="KW-0812">Transmembrane</keyword>
<organism evidence="2 3">
    <name type="scientific">Brevundimonas pondensis</name>
    <dbReference type="NCBI Taxonomy" id="2774189"/>
    <lineage>
        <taxon>Bacteria</taxon>
        <taxon>Pseudomonadati</taxon>
        <taxon>Pseudomonadota</taxon>
        <taxon>Alphaproteobacteria</taxon>
        <taxon>Caulobacterales</taxon>
        <taxon>Caulobacteraceae</taxon>
        <taxon>Brevundimonas</taxon>
    </lineage>
</organism>
<name>A0ABX7SHB6_9CAUL</name>
<sequence length="136" mass="14512">MNIAIAYLLTLVAFAVIDTAWLGSMGDRLYRPLIGSMLADNFRLAPAIAFYALYAGGLTLFAVLPGLAEGGWKKALIWGGLFGLFAYGTYDLTNLATLKTWSLKLSLIDMAWGVCVSAGASSIACALAMRLLRTPV</sequence>
<keyword evidence="1" id="KW-0472">Membrane</keyword>
<proteinExistence type="predicted"/>
<feature type="transmembrane region" description="Helical" evidence="1">
    <location>
        <begin position="75"/>
        <end position="90"/>
    </location>
</feature>
<dbReference type="RefSeq" id="WP_105564496.1">
    <property type="nucleotide sequence ID" value="NZ_CP062006.1"/>
</dbReference>
<feature type="transmembrane region" description="Helical" evidence="1">
    <location>
        <begin position="43"/>
        <end position="63"/>
    </location>
</feature>